<evidence type="ECO:0000256" key="15">
    <source>
        <dbReference type="ARBA" id="ARBA00023268"/>
    </source>
</evidence>
<feature type="domain" description="Chromo" evidence="17">
    <location>
        <begin position="1491"/>
        <end position="1554"/>
    </location>
</feature>
<evidence type="ECO:0000256" key="8">
    <source>
        <dbReference type="ARBA" id="ARBA00022801"/>
    </source>
</evidence>
<keyword evidence="1" id="KW-0645">Protease</keyword>
<dbReference type="CDD" id="cd00303">
    <property type="entry name" value="retropepsin_like"/>
    <property type="match status" value="1"/>
</dbReference>
<keyword evidence="9" id="KW-0460">Magnesium</keyword>
<evidence type="ECO:0000259" key="18">
    <source>
        <dbReference type="PROSITE" id="PS50878"/>
    </source>
</evidence>
<keyword evidence="14" id="KW-0233">DNA recombination</keyword>
<dbReference type="InterPro" id="IPR043128">
    <property type="entry name" value="Rev_trsase/Diguanyl_cyclase"/>
</dbReference>
<proteinExistence type="predicted"/>
<dbReference type="GO" id="GO:0004519">
    <property type="term" value="F:endonuclease activity"/>
    <property type="evidence" value="ECO:0007669"/>
    <property type="project" value="UniProtKB-KW"/>
</dbReference>
<feature type="region of interest" description="Disordered" evidence="16">
    <location>
        <begin position="1"/>
        <end position="40"/>
    </location>
</feature>
<dbReference type="InterPro" id="IPR056924">
    <property type="entry name" value="SH3_Tf2-1"/>
</dbReference>
<dbReference type="Pfam" id="PF17921">
    <property type="entry name" value="Integrase_H2C2"/>
    <property type="match status" value="1"/>
</dbReference>
<dbReference type="Proteomes" id="UP001428341">
    <property type="component" value="Unassembled WGS sequence"/>
</dbReference>
<feature type="region of interest" description="Disordered" evidence="16">
    <location>
        <begin position="316"/>
        <end position="374"/>
    </location>
</feature>
<dbReference type="CDD" id="cd09274">
    <property type="entry name" value="RNase_HI_RT_Ty3"/>
    <property type="match status" value="1"/>
</dbReference>
<evidence type="ECO:0000256" key="1">
    <source>
        <dbReference type="ARBA" id="ARBA00022670"/>
    </source>
</evidence>
<dbReference type="Gene3D" id="3.10.10.10">
    <property type="entry name" value="HIV Type 1 Reverse Transcriptase, subunit A, domain 1"/>
    <property type="match status" value="1"/>
</dbReference>
<evidence type="ECO:0008006" key="22">
    <source>
        <dbReference type="Google" id="ProtNLM"/>
    </source>
</evidence>
<dbReference type="GO" id="GO:0046872">
    <property type="term" value="F:metal ion binding"/>
    <property type="evidence" value="ECO:0007669"/>
    <property type="project" value="UniProtKB-KW"/>
</dbReference>
<dbReference type="GO" id="GO:0004190">
    <property type="term" value="F:aspartic-type endopeptidase activity"/>
    <property type="evidence" value="ECO:0007669"/>
    <property type="project" value="UniProtKB-KW"/>
</dbReference>
<evidence type="ECO:0000256" key="10">
    <source>
        <dbReference type="ARBA" id="ARBA00022908"/>
    </source>
</evidence>
<dbReference type="InterPro" id="IPR021109">
    <property type="entry name" value="Peptidase_aspartic_dom_sf"/>
</dbReference>
<dbReference type="GO" id="GO:0006508">
    <property type="term" value="P:proteolysis"/>
    <property type="evidence" value="ECO:0007669"/>
    <property type="project" value="UniProtKB-KW"/>
</dbReference>
<keyword evidence="13" id="KW-0238">DNA-binding</keyword>
<dbReference type="PANTHER" id="PTHR37984">
    <property type="entry name" value="PROTEIN CBG26694"/>
    <property type="match status" value="1"/>
</dbReference>
<dbReference type="Pfam" id="PF00078">
    <property type="entry name" value="RVT_1"/>
    <property type="match status" value="1"/>
</dbReference>
<evidence type="ECO:0000313" key="21">
    <source>
        <dbReference type="Proteomes" id="UP001428341"/>
    </source>
</evidence>
<evidence type="ECO:0000256" key="2">
    <source>
        <dbReference type="ARBA" id="ARBA00022679"/>
    </source>
</evidence>
<dbReference type="InterPro" id="IPR050951">
    <property type="entry name" value="Retrovirus_Pol_polyprotein"/>
</dbReference>
<dbReference type="Gene3D" id="3.30.70.270">
    <property type="match status" value="2"/>
</dbReference>
<evidence type="ECO:0000256" key="14">
    <source>
        <dbReference type="ARBA" id="ARBA00023172"/>
    </source>
</evidence>
<evidence type="ECO:0000256" key="5">
    <source>
        <dbReference type="ARBA" id="ARBA00022723"/>
    </source>
</evidence>
<dbReference type="Pfam" id="PF24626">
    <property type="entry name" value="SH3_Tf2-1"/>
    <property type="match status" value="1"/>
</dbReference>
<dbReference type="FunFam" id="3.30.70.270:FF:000026">
    <property type="entry name" value="Transposon Ty3-G Gag-Pol polyprotein"/>
    <property type="match status" value="1"/>
</dbReference>
<dbReference type="Pfam" id="PF03732">
    <property type="entry name" value="Retrotrans_gag"/>
    <property type="match status" value="1"/>
</dbReference>
<dbReference type="InterPro" id="IPR023780">
    <property type="entry name" value="Chromo_domain"/>
</dbReference>
<dbReference type="PROSITE" id="PS50878">
    <property type="entry name" value="RT_POL"/>
    <property type="match status" value="1"/>
</dbReference>
<evidence type="ECO:0000256" key="13">
    <source>
        <dbReference type="ARBA" id="ARBA00023125"/>
    </source>
</evidence>
<dbReference type="SUPFAM" id="SSF56672">
    <property type="entry name" value="DNA/RNA polymerases"/>
    <property type="match status" value="1"/>
</dbReference>
<evidence type="ECO:0000256" key="4">
    <source>
        <dbReference type="ARBA" id="ARBA00022722"/>
    </source>
</evidence>
<dbReference type="SUPFAM" id="SSF50630">
    <property type="entry name" value="Acid proteases"/>
    <property type="match status" value="1"/>
</dbReference>
<protein>
    <recommendedName>
        <fullName evidence="22">Reverse transcriptase</fullName>
    </recommendedName>
</protein>
<dbReference type="GO" id="GO:0003677">
    <property type="term" value="F:DNA binding"/>
    <property type="evidence" value="ECO:0007669"/>
    <property type="project" value="UniProtKB-KW"/>
</dbReference>
<dbReference type="InterPro" id="IPR000953">
    <property type="entry name" value="Chromo/chromo_shadow_dom"/>
</dbReference>
<keyword evidence="2" id="KW-0808">Transferase</keyword>
<evidence type="ECO:0000256" key="16">
    <source>
        <dbReference type="SAM" id="MobiDB-lite"/>
    </source>
</evidence>
<dbReference type="SMART" id="SM00298">
    <property type="entry name" value="CHROMO"/>
    <property type="match status" value="1"/>
</dbReference>
<dbReference type="CDD" id="cd01647">
    <property type="entry name" value="RT_LTR"/>
    <property type="match status" value="1"/>
</dbReference>
<dbReference type="PROSITE" id="PS50013">
    <property type="entry name" value="CHROMO_2"/>
    <property type="match status" value="1"/>
</dbReference>
<dbReference type="InterPro" id="IPR012337">
    <property type="entry name" value="RNaseH-like_sf"/>
</dbReference>
<keyword evidence="4" id="KW-0540">Nuclease</keyword>
<dbReference type="GO" id="GO:0003964">
    <property type="term" value="F:RNA-directed DNA polymerase activity"/>
    <property type="evidence" value="ECO:0007669"/>
    <property type="project" value="UniProtKB-KW"/>
</dbReference>
<keyword evidence="15" id="KW-0511">Multifunctional enzyme</keyword>
<dbReference type="Pfam" id="PF00385">
    <property type="entry name" value="Chromo"/>
    <property type="match status" value="1"/>
</dbReference>
<dbReference type="PROSITE" id="PS50994">
    <property type="entry name" value="INTEGRASE"/>
    <property type="match status" value="1"/>
</dbReference>
<evidence type="ECO:0000256" key="7">
    <source>
        <dbReference type="ARBA" id="ARBA00022759"/>
    </source>
</evidence>
<keyword evidence="7" id="KW-0255">Endonuclease</keyword>
<feature type="domain" description="Integrase catalytic" evidence="19">
    <location>
        <begin position="1185"/>
        <end position="1344"/>
    </location>
</feature>
<dbReference type="InterPro" id="IPR000477">
    <property type="entry name" value="RT_dom"/>
</dbReference>
<dbReference type="FunFam" id="1.10.340.70:FF:000001">
    <property type="entry name" value="Retrovirus-related Pol polyprotein from transposon gypsy-like Protein"/>
    <property type="match status" value="1"/>
</dbReference>
<comment type="caution">
    <text evidence="20">The sequence shown here is derived from an EMBL/GenBank/DDBJ whole genome shotgun (WGS) entry which is preliminary data.</text>
</comment>
<evidence type="ECO:0000256" key="3">
    <source>
        <dbReference type="ARBA" id="ARBA00022695"/>
    </source>
</evidence>
<gene>
    <name evidence="20" type="ORF">WN944_017782</name>
</gene>
<dbReference type="InterPro" id="IPR001584">
    <property type="entry name" value="Integrase_cat-core"/>
</dbReference>
<dbReference type="InterPro" id="IPR043502">
    <property type="entry name" value="DNA/RNA_pol_sf"/>
</dbReference>
<evidence type="ECO:0000256" key="6">
    <source>
        <dbReference type="ARBA" id="ARBA00022750"/>
    </source>
</evidence>
<feature type="compositionally biased region" description="Basic and acidic residues" evidence="16">
    <location>
        <begin position="334"/>
        <end position="349"/>
    </location>
</feature>
<dbReference type="Gene3D" id="1.10.340.70">
    <property type="match status" value="1"/>
</dbReference>
<dbReference type="InterPro" id="IPR016197">
    <property type="entry name" value="Chromo-like_dom_sf"/>
</dbReference>
<keyword evidence="8" id="KW-0378">Hydrolase</keyword>
<dbReference type="GO" id="GO:0003887">
    <property type="term" value="F:DNA-directed DNA polymerase activity"/>
    <property type="evidence" value="ECO:0007669"/>
    <property type="project" value="UniProtKB-KW"/>
</dbReference>
<dbReference type="Gene3D" id="3.30.420.10">
    <property type="entry name" value="Ribonuclease H-like superfamily/Ribonuclease H"/>
    <property type="match status" value="1"/>
</dbReference>
<keyword evidence="6" id="KW-0064">Aspartyl protease</keyword>
<dbReference type="Gene3D" id="2.40.50.40">
    <property type="match status" value="1"/>
</dbReference>
<keyword evidence="21" id="KW-1185">Reference proteome</keyword>
<sequence length="1554" mass="176378">MANPSNVAQEGVVGVDVPPEPSRGREGERAQGKTRGKTKALSVDALEPRVGTLEIALSATQDSLVGLEERVDGLEGEYAEFTVATKALIHEQANILRGEFRSFHDELLKLRSFVQDELRAVRAEVDEVRSDWAWHKRTLSTSPASANSSDARRIDVPKPDTYDGTRNATIVDNFLFGLDQYFDAMGVRDEASRVGTAPTYLRGAAQLWWRRKHGEMGKGICTIDTWADFKQELRKQFAPSNAEKEARVRLRRLKQSGSIREYINEFTTLMLEISDMSDKDSLFYFQDGLKDWAKTELDRRGVLTLDDAIAVAESLTEYSTQSKDKKANQGKGGGESRKDKGNNRKDWGQKKPPSNKSWQGKSEGKKEAPKPRSPCFICNGPHWVRDCPEKRSLNALAAQLKSNPAMSTEEPQLSMGSLQRLGALNRQQPALVKKGLMYVSAKVNGQSVRALLDTGATHNFVSVDEAKRLGLKATKEGGTMKAVNSPAKPIAGIAQGVHITLGTWSGKLDFSIVPMDDFKMVLGMEFFDQVHAFPLPATNSLSILDGSKACMVPTERGKSEEKTLSAMQFKKAFKKDPSFLVSIRELNEEGNSGTSPSQVPPQIQAVLSKYKDVMPPELPKKLPPLREVDHAIELEQGAKPPALAPYRMAPPELEELRRQLKDLLDAGYIRPSKAPFGAPVLFQKKKDGSLRMCIDYRALNKITIKNKYPIPLIADLFDQLGKARYFTKLDLRSGYYQVRIAKGDEQKTACTTRYGSFEFLVMPFGLTNAPATFCTLMNKVLQPFLDRFVVVYLDDIVVYSTTLEEHAQHLQQVLQVLRDNELFLKLEKCSFAQQEVEFLGHKIAGGKIMMENDKVKAILDWEPPSKVPELRSFLGLVNYYRRFIKGYSAKAAPLTDMLKKNRTWHWSEECQRAFEELKKAISEEPVLALLDHTKPFEVQTDASDFAIGGVLMQEGHPIAFESRKLNDTERRYTVQEKEMTAIIHCLRVWRHYLLGSHFTIMTDNVATSYFQTQKKLSPKQARWQDFLAEFDYRLEYKPGKANVVADALSRKAELATLSMSQPKSDLVLRIKEGLQQDPLAKDLLEKVLEGKTRRFWQEEGILLTKGDRLFVPRWGNLRKEVIKECHDSKWAGHPGIERTTALVQASYFWPHMRDDIEAYVRTCLVCQQDKVDHQLPAGLLEPLPLATRPWESVSMDFITSLPKSESCGSIMVVVDRYSKYATFIAAPVDCKADEAARLFVKHIVKLWGVPKSIVSDRDPRFTGRFWTELFKMLGTDLKFSTSFHPQTDGQTERINGLLEMYLRHYVSAHQRDWAKLLDIAQFSYNLQRSEATGKSPFEIIMGFQPMTPNAIASTYGGKSPAAHKLAREWHEEADITRAYLDKAARKMKKWADTRRRHVEYKEGDQVMIKLLPQQFKTLRKVHKGLVRRYEGPFRVVRRVGNVSYQLQLPPRLKIHPVFHVSLLKPYHEDMGEPSRGESRRAPTAVVTAFDKDVDYIIADRTVSRRGVPAHSEYLVKWKNLPESEATWEREDDLWQFAEHIQHFMHESATRTPRA</sequence>
<keyword evidence="11" id="KW-0695">RNA-directed DNA polymerase</keyword>
<dbReference type="Pfam" id="PF17919">
    <property type="entry name" value="RT_RNaseH_2"/>
    <property type="match status" value="1"/>
</dbReference>
<dbReference type="EMBL" id="JBCGBO010000005">
    <property type="protein sequence ID" value="KAK9202571.1"/>
    <property type="molecule type" value="Genomic_DNA"/>
</dbReference>
<accession>A0AAP0MG88</accession>
<dbReference type="Pfam" id="PF13975">
    <property type="entry name" value="gag-asp_proteas"/>
    <property type="match status" value="1"/>
</dbReference>
<dbReference type="InterPro" id="IPR041588">
    <property type="entry name" value="Integrase_H2C2"/>
</dbReference>
<dbReference type="GO" id="GO:0006310">
    <property type="term" value="P:DNA recombination"/>
    <property type="evidence" value="ECO:0007669"/>
    <property type="project" value="UniProtKB-KW"/>
</dbReference>
<dbReference type="InterPro" id="IPR036397">
    <property type="entry name" value="RNaseH_sf"/>
</dbReference>
<dbReference type="SUPFAM" id="SSF53098">
    <property type="entry name" value="Ribonuclease H-like"/>
    <property type="match status" value="1"/>
</dbReference>
<feature type="domain" description="Reverse transcriptase" evidence="18">
    <location>
        <begin position="664"/>
        <end position="843"/>
    </location>
</feature>
<dbReference type="PANTHER" id="PTHR37984:SF5">
    <property type="entry name" value="PROTEIN NYNRIN-LIKE"/>
    <property type="match status" value="1"/>
</dbReference>
<dbReference type="Gene3D" id="2.40.70.10">
    <property type="entry name" value="Acid Proteases"/>
    <property type="match status" value="1"/>
</dbReference>
<evidence type="ECO:0000256" key="9">
    <source>
        <dbReference type="ARBA" id="ARBA00022842"/>
    </source>
</evidence>
<evidence type="ECO:0000256" key="11">
    <source>
        <dbReference type="ARBA" id="ARBA00022918"/>
    </source>
</evidence>
<evidence type="ECO:0000256" key="12">
    <source>
        <dbReference type="ARBA" id="ARBA00022932"/>
    </source>
</evidence>
<evidence type="ECO:0000259" key="17">
    <source>
        <dbReference type="PROSITE" id="PS50013"/>
    </source>
</evidence>
<dbReference type="InterPro" id="IPR005162">
    <property type="entry name" value="Retrotrans_gag_dom"/>
</dbReference>
<keyword evidence="5" id="KW-0479">Metal-binding</keyword>
<dbReference type="InterPro" id="IPR041577">
    <property type="entry name" value="RT_RNaseH_2"/>
</dbReference>
<organism evidence="20 21">
    <name type="scientific">Citrus x changshan-huyou</name>
    <dbReference type="NCBI Taxonomy" id="2935761"/>
    <lineage>
        <taxon>Eukaryota</taxon>
        <taxon>Viridiplantae</taxon>
        <taxon>Streptophyta</taxon>
        <taxon>Embryophyta</taxon>
        <taxon>Tracheophyta</taxon>
        <taxon>Spermatophyta</taxon>
        <taxon>Magnoliopsida</taxon>
        <taxon>eudicotyledons</taxon>
        <taxon>Gunneridae</taxon>
        <taxon>Pentapetalae</taxon>
        <taxon>rosids</taxon>
        <taxon>malvids</taxon>
        <taxon>Sapindales</taxon>
        <taxon>Rutaceae</taxon>
        <taxon>Aurantioideae</taxon>
        <taxon>Citrus</taxon>
    </lineage>
</organism>
<keyword evidence="10" id="KW-0229">DNA integration</keyword>
<evidence type="ECO:0000313" key="20">
    <source>
        <dbReference type="EMBL" id="KAK9202571.1"/>
    </source>
</evidence>
<keyword evidence="12" id="KW-0239">DNA-directed DNA polymerase</keyword>
<name>A0AAP0MG88_9ROSI</name>
<keyword evidence="3" id="KW-0548">Nucleotidyltransferase</keyword>
<reference evidence="20 21" key="1">
    <citation type="submission" date="2024-05" db="EMBL/GenBank/DDBJ databases">
        <title>Haplotype-resolved chromosome-level genome assembly of Huyou (Citrus changshanensis).</title>
        <authorList>
            <person name="Miao C."/>
            <person name="Chen W."/>
            <person name="Wu Y."/>
            <person name="Wang L."/>
            <person name="Zhao S."/>
            <person name="Grierson D."/>
            <person name="Xu C."/>
            <person name="Chen K."/>
        </authorList>
    </citation>
    <scope>NUCLEOTIDE SEQUENCE [LARGE SCALE GENOMIC DNA]</scope>
    <source>
        <strain evidence="20">01-14</strain>
        <tissue evidence="20">Leaf</tissue>
    </source>
</reference>
<evidence type="ECO:0000259" key="19">
    <source>
        <dbReference type="PROSITE" id="PS50994"/>
    </source>
</evidence>
<feature type="compositionally biased region" description="Basic and acidic residues" evidence="16">
    <location>
        <begin position="22"/>
        <end position="31"/>
    </location>
</feature>
<dbReference type="SUPFAM" id="SSF54160">
    <property type="entry name" value="Chromo domain-like"/>
    <property type="match status" value="1"/>
</dbReference>
<dbReference type="GO" id="GO:0015074">
    <property type="term" value="P:DNA integration"/>
    <property type="evidence" value="ECO:0007669"/>
    <property type="project" value="UniProtKB-KW"/>
</dbReference>